<dbReference type="InterPro" id="IPR039657">
    <property type="entry name" value="Dimethylallyltransferase"/>
</dbReference>
<proteinExistence type="inferred from homology"/>
<feature type="site" description="Interaction with substrate tRNA" evidence="10">
    <location>
        <position position="108"/>
    </location>
</feature>
<dbReference type="AlphaFoldDB" id="A0A1G1Z4I4"/>
<dbReference type="Pfam" id="PF01715">
    <property type="entry name" value="IPPT"/>
    <property type="match status" value="1"/>
</dbReference>
<protein>
    <recommendedName>
        <fullName evidence="10">tRNA dimethylallyltransferase</fullName>
        <ecNumber evidence="10">2.5.1.75</ecNumber>
    </recommendedName>
    <alternativeName>
        <fullName evidence="10">Dimethylallyl diphosphate:tRNA dimethylallyltransferase</fullName>
        <shortName evidence="10">DMAPP:tRNA dimethylallyltransferase</shortName>
        <shortName evidence="10">DMATase</shortName>
    </alternativeName>
    <alternativeName>
        <fullName evidence="10">Isopentenyl-diphosphate:tRNA isopentenyltransferase</fullName>
        <shortName evidence="10">IPP transferase</shortName>
        <shortName evidence="10">IPPT</shortName>
        <shortName evidence="10">IPTase</shortName>
    </alternativeName>
</protein>
<sequence>MYLRTAYSKSKIVIILGPTATGKSDLAVKLAKRFNGEVVSADSRQVYKGLDLGSGKITKRDMKGVHHHLLDVTSPRSMFTVQRYQKLAQKAIADILKRGKLPIVCGGTGLYIDSIIYNTQFPKVPPNPKLRKKLEAMSTIRLFARIRELDPARAATIDPHNRPRLIRAIEIAKALGKVPELEKQSPYEVLKIGLNLAKEELKKRLEKKLQKRLRLGMVKEVSGLHKNGLSWKRLDSFGLEYRYISRYLRPVRGREGSQRPSASNGIRYQQMKAEILKESLHYAKRQMTWWKRQKDIDWIQPPYLKKAQKLASEFIKIG</sequence>
<keyword evidence="5 10" id="KW-0819">tRNA processing</keyword>
<dbReference type="PANTHER" id="PTHR11088:SF60">
    <property type="entry name" value="TRNA DIMETHYLALLYLTRANSFERASE"/>
    <property type="match status" value="1"/>
</dbReference>
<feature type="binding site" evidence="10">
    <location>
        <begin position="17"/>
        <end position="24"/>
    </location>
    <ligand>
        <name>ATP</name>
        <dbReference type="ChEBI" id="CHEBI:30616"/>
    </ligand>
</feature>
<comment type="catalytic activity">
    <reaction evidence="9 10 11">
        <text>adenosine(37) in tRNA + dimethylallyl diphosphate = N(6)-dimethylallyladenosine(37) in tRNA + diphosphate</text>
        <dbReference type="Rhea" id="RHEA:26482"/>
        <dbReference type="Rhea" id="RHEA-COMP:10162"/>
        <dbReference type="Rhea" id="RHEA-COMP:10375"/>
        <dbReference type="ChEBI" id="CHEBI:33019"/>
        <dbReference type="ChEBI" id="CHEBI:57623"/>
        <dbReference type="ChEBI" id="CHEBI:74411"/>
        <dbReference type="ChEBI" id="CHEBI:74415"/>
        <dbReference type="EC" id="2.5.1.75"/>
    </reaction>
</comment>
<evidence type="ECO:0000256" key="8">
    <source>
        <dbReference type="ARBA" id="ARBA00022842"/>
    </source>
</evidence>
<comment type="caution">
    <text evidence="14">The sequence shown here is derived from an EMBL/GenBank/DDBJ whole genome shotgun (WGS) entry which is preliminary data.</text>
</comment>
<dbReference type="GO" id="GO:0005524">
    <property type="term" value="F:ATP binding"/>
    <property type="evidence" value="ECO:0007669"/>
    <property type="project" value="UniProtKB-UniRule"/>
</dbReference>
<evidence type="ECO:0000256" key="12">
    <source>
        <dbReference type="RuleBase" id="RU003784"/>
    </source>
</evidence>
<keyword evidence="7 10" id="KW-0067">ATP-binding</keyword>
<dbReference type="Proteomes" id="UP000178744">
    <property type="component" value="Unassembled WGS sequence"/>
</dbReference>
<dbReference type="EC" id="2.5.1.75" evidence="10"/>
<dbReference type="InterPro" id="IPR018022">
    <property type="entry name" value="IPT"/>
</dbReference>
<name>A0A1G1Z4I4_9BACT</name>
<dbReference type="PANTHER" id="PTHR11088">
    <property type="entry name" value="TRNA DIMETHYLALLYLTRANSFERASE"/>
    <property type="match status" value="1"/>
</dbReference>
<evidence type="ECO:0000313" key="15">
    <source>
        <dbReference type="Proteomes" id="UP000178744"/>
    </source>
</evidence>
<dbReference type="InterPro" id="IPR027417">
    <property type="entry name" value="P-loop_NTPase"/>
</dbReference>
<dbReference type="SUPFAM" id="SSF52540">
    <property type="entry name" value="P-loop containing nucleoside triphosphate hydrolases"/>
    <property type="match status" value="1"/>
</dbReference>
<gene>
    <name evidence="10" type="primary">miaA</name>
    <name evidence="14" type="ORF">A3B23_01120</name>
</gene>
<dbReference type="HAMAP" id="MF_00185">
    <property type="entry name" value="IPP_trans"/>
    <property type="match status" value="1"/>
</dbReference>
<evidence type="ECO:0000256" key="3">
    <source>
        <dbReference type="ARBA" id="ARBA00005842"/>
    </source>
</evidence>
<dbReference type="Gene3D" id="1.10.20.140">
    <property type="match status" value="1"/>
</dbReference>
<dbReference type="STRING" id="1797690.A3B23_01120"/>
<feature type="region of interest" description="Interaction with substrate tRNA" evidence="10">
    <location>
        <begin position="42"/>
        <end position="45"/>
    </location>
</feature>
<dbReference type="Gene3D" id="3.40.50.300">
    <property type="entry name" value="P-loop containing nucleotide triphosphate hydrolases"/>
    <property type="match status" value="1"/>
</dbReference>
<evidence type="ECO:0000256" key="5">
    <source>
        <dbReference type="ARBA" id="ARBA00022694"/>
    </source>
</evidence>
<dbReference type="GO" id="GO:0052381">
    <property type="term" value="F:tRNA dimethylallyltransferase activity"/>
    <property type="evidence" value="ECO:0007669"/>
    <property type="project" value="UniProtKB-UniRule"/>
</dbReference>
<evidence type="ECO:0000256" key="7">
    <source>
        <dbReference type="ARBA" id="ARBA00022840"/>
    </source>
</evidence>
<comment type="caution">
    <text evidence="10">Lacks conserved residue(s) required for the propagation of feature annotation.</text>
</comment>
<evidence type="ECO:0000256" key="6">
    <source>
        <dbReference type="ARBA" id="ARBA00022741"/>
    </source>
</evidence>
<dbReference type="EMBL" id="MHIY01000023">
    <property type="protein sequence ID" value="OGY59542.1"/>
    <property type="molecule type" value="Genomic_DNA"/>
</dbReference>
<comment type="subunit">
    <text evidence="10">Monomer.</text>
</comment>
<keyword evidence="4 10" id="KW-0808">Transferase</keyword>
<evidence type="ECO:0000256" key="1">
    <source>
        <dbReference type="ARBA" id="ARBA00001946"/>
    </source>
</evidence>
<comment type="similarity">
    <text evidence="3 10 13">Belongs to the IPP transferase family.</text>
</comment>
<comment type="cofactor">
    <cofactor evidence="1 10">
        <name>Mg(2+)</name>
        <dbReference type="ChEBI" id="CHEBI:18420"/>
    </cofactor>
</comment>
<reference evidence="14 15" key="1">
    <citation type="journal article" date="2016" name="Nat. Commun.">
        <title>Thousands of microbial genomes shed light on interconnected biogeochemical processes in an aquifer system.</title>
        <authorList>
            <person name="Anantharaman K."/>
            <person name="Brown C.T."/>
            <person name="Hug L.A."/>
            <person name="Sharon I."/>
            <person name="Castelle C.J."/>
            <person name="Probst A.J."/>
            <person name="Thomas B.C."/>
            <person name="Singh A."/>
            <person name="Wilkins M.J."/>
            <person name="Karaoz U."/>
            <person name="Brodie E.L."/>
            <person name="Williams K.H."/>
            <person name="Hubbard S.S."/>
            <person name="Banfield J.F."/>
        </authorList>
    </citation>
    <scope>NUCLEOTIDE SEQUENCE [LARGE SCALE GENOMIC DNA]</scope>
</reference>
<dbReference type="NCBIfam" id="TIGR00174">
    <property type="entry name" value="miaA"/>
    <property type="match status" value="1"/>
</dbReference>
<evidence type="ECO:0000256" key="2">
    <source>
        <dbReference type="ARBA" id="ARBA00003213"/>
    </source>
</evidence>
<evidence type="ECO:0000313" key="14">
    <source>
        <dbReference type="EMBL" id="OGY59542.1"/>
    </source>
</evidence>
<accession>A0A1G1Z4I4</accession>
<feature type="binding site" evidence="10">
    <location>
        <begin position="19"/>
        <end position="24"/>
    </location>
    <ligand>
        <name>substrate</name>
    </ligand>
</feature>
<comment type="function">
    <text evidence="2 10 12">Catalyzes the transfer of a dimethylallyl group onto the adenine at position 37 in tRNAs that read codons beginning with uridine, leading to the formation of N6-(dimethylallyl)adenosine (i(6)A).</text>
</comment>
<dbReference type="GO" id="GO:0006400">
    <property type="term" value="P:tRNA modification"/>
    <property type="evidence" value="ECO:0007669"/>
    <property type="project" value="TreeGrafter"/>
</dbReference>
<evidence type="ECO:0000256" key="11">
    <source>
        <dbReference type="RuleBase" id="RU003783"/>
    </source>
</evidence>
<evidence type="ECO:0000256" key="9">
    <source>
        <dbReference type="ARBA" id="ARBA00049563"/>
    </source>
</evidence>
<evidence type="ECO:0000256" key="4">
    <source>
        <dbReference type="ARBA" id="ARBA00022679"/>
    </source>
</evidence>
<keyword evidence="6 10" id="KW-0547">Nucleotide-binding</keyword>
<organism evidence="14 15">
    <name type="scientific">Candidatus Colwellbacteria bacterium RIFCSPLOWO2_01_FULL_48_10</name>
    <dbReference type="NCBI Taxonomy" id="1797690"/>
    <lineage>
        <taxon>Bacteria</taxon>
        <taxon>Candidatus Colwelliibacteriota</taxon>
    </lineage>
</organism>
<feature type="site" description="Interaction with substrate tRNA" evidence="10">
    <location>
        <position position="131"/>
    </location>
</feature>
<evidence type="ECO:0000256" key="13">
    <source>
        <dbReference type="RuleBase" id="RU003785"/>
    </source>
</evidence>
<keyword evidence="8 10" id="KW-0460">Magnesium</keyword>
<evidence type="ECO:0000256" key="10">
    <source>
        <dbReference type="HAMAP-Rule" id="MF_00185"/>
    </source>
</evidence>